<dbReference type="PANTHER" id="PTHR43133:SF8">
    <property type="entry name" value="RNA POLYMERASE SIGMA FACTOR HI_1459-RELATED"/>
    <property type="match status" value="1"/>
</dbReference>
<dbReference type="Gene3D" id="1.10.10.10">
    <property type="entry name" value="Winged helix-like DNA-binding domain superfamily/Winged helix DNA-binding domain"/>
    <property type="match status" value="1"/>
</dbReference>
<dbReference type="InterPro" id="IPR039425">
    <property type="entry name" value="RNA_pol_sigma-70-like"/>
</dbReference>
<dbReference type="InterPro" id="IPR007627">
    <property type="entry name" value="RNA_pol_sigma70_r2"/>
</dbReference>
<feature type="domain" description="RNA polymerase sigma-70 region 2" evidence="6">
    <location>
        <begin position="21"/>
        <end position="90"/>
    </location>
</feature>
<protein>
    <submittedName>
        <fullName evidence="8">Sigma-70 family RNA polymerase sigma factor</fullName>
    </submittedName>
</protein>
<evidence type="ECO:0000259" key="6">
    <source>
        <dbReference type="Pfam" id="PF04542"/>
    </source>
</evidence>
<evidence type="ECO:0000256" key="2">
    <source>
        <dbReference type="ARBA" id="ARBA00023015"/>
    </source>
</evidence>
<dbReference type="InterPro" id="IPR013325">
    <property type="entry name" value="RNA_pol_sigma_r2"/>
</dbReference>
<name>A0ABV1GBE1_9FIRM</name>
<evidence type="ECO:0000259" key="7">
    <source>
        <dbReference type="Pfam" id="PF08281"/>
    </source>
</evidence>
<dbReference type="InterPro" id="IPR013324">
    <property type="entry name" value="RNA_pol_sigma_r3/r4-like"/>
</dbReference>
<reference evidence="8 9" key="1">
    <citation type="submission" date="2024-03" db="EMBL/GenBank/DDBJ databases">
        <title>Human intestinal bacterial collection.</title>
        <authorList>
            <person name="Pauvert C."/>
            <person name="Hitch T.C.A."/>
            <person name="Clavel T."/>
        </authorList>
    </citation>
    <scope>NUCLEOTIDE SEQUENCE [LARGE SCALE GENOMIC DNA]</scope>
    <source>
        <strain evidence="8 9">CLA-JM-H11</strain>
    </source>
</reference>
<dbReference type="NCBIfam" id="TIGR02937">
    <property type="entry name" value="sigma70-ECF"/>
    <property type="match status" value="1"/>
</dbReference>
<keyword evidence="9" id="KW-1185">Reference proteome</keyword>
<dbReference type="Pfam" id="PF04542">
    <property type="entry name" value="Sigma70_r2"/>
    <property type="match status" value="1"/>
</dbReference>
<dbReference type="SUPFAM" id="SSF88659">
    <property type="entry name" value="Sigma3 and sigma4 domains of RNA polymerase sigma factors"/>
    <property type="match status" value="1"/>
</dbReference>
<dbReference type="InterPro" id="IPR013249">
    <property type="entry name" value="RNA_pol_sigma70_r4_t2"/>
</dbReference>
<evidence type="ECO:0000256" key="3">
    <source>
        <dbReference type="ARBA" id="ARBA00023082"/>
    </source>
</evidence>
<sequence length="186" mass="21078">MEKETLLVQLQKRDEAALEELIEQYGGWVTATVRAAGAGLLEAPDVEEAAAETFLKLWNAASNIDLAKGSLKSYLGAVARNEARSRVRALRPVLPMEEDFLSQADEQLQQHLERKEQSAIIRKTLDFLEPVTKEIFLRYYYQRQKVAEIAEELGMNPSTVKSRLARGRDVLRRALQERGISHEDVV</sequence>
<comment type="similarity">
    <text evidence="1">Belongs to the sigma-70 factor family. ECF subfamily.</text>
</comment>
<keyword evidence="2" id="KW-0805">Transcription regulation</keyword>
<evidence type="ECO:0000313" key="9">
    <source>
        <dbReference type="Proteomes" id="UP001477672"/>
    </source>
</evidence>
<evidence type="ECO:0000256" key="5">
    <source>
        <dbReference type="ARBA" id="ARBA00023163"/>
    </source>
</evidence>
<dbReference type="InterPro" id="IPR036388">
    <property type="entry name" value="WH-like_DNA-bd_sf"/>
</dbReference>
<evidence type="ECO:0000256" key="4">
    <source>
        <dbReference type="ARBA" id="ARBA00023125"/>
    </source>
</evidence>
<evidence type="ECO:0000256" key="1">
    <source>
        <dbReference type="ARBA" id="ARBA00010641"/>
    </source>
</evidence>
<evidence type="ECO:0000313" key="8">
    <source>
        <dbReference type="EMBL" id="MEQ2519157.1"/>
    </source>
</evidence>
<dbReference type="Gene3D" id="1.10.1740.10">
    <property type="match status" value="1"/>
</dbReference>
<dbReference type="Pfam" id="PF08281">
    <property type="entry name" value="Sigma70_r4_2"/>
    <property type="match status" value="1"/>
</dbReference>
<dbReference type="Proteomes" id="UP001477672">
    <property type="component" value="Unassembled WGS sequence"/>
</dbReference>
<keyword evidence="5" id="KW-0804">Transcription</keyword>
<organism evidence="8 9">
    <name type="scientific">Ruthenibacterium intestinale</name>
    <dbReference type="NCBI Taxonomy" id="3133163"/>
    <lineage>
        <taxon>Bacteria</taxon>
        <taxon>Bacillati</taxon>
        <taxon>Bacillota</taxon>
        <taxon>Clostridia</taxon>
        <taxon>Eubacteriales</taxon>
        <taxon>Oscillospiraceae</taxon>
        <taxon>Ruthenibacterium</taxon>
    </lineage>
</organism>
<keyword evidence="3" id="KW-0731">Sigma factor</keyword>
<accession>A0ABV1GBE1</accession>
<feature type="domain" description="RNA polymerase sigma factor 70 region 4 type 2" evidence="7">
    <location>
        <begin position="120"/>
        <end position="168"/>
    </location>
</feature>
<comment type="caution">
    <text evidence="8">The sequence shown here is derived from an EMBL/GenBank/DDBJ whole genome shotgun (WGS) entry which is preliminary data.</text>
</comment>
<dbReference type="RefSeq" id="WP_349214445.1">
    <property type="nucleotide sequence ID" value="NZ_JBBMFA010000039.1"/>
</dbReference>
<proteinExistence type="inferred from homology"/>
<dbReference type="SUPFAM" id="SSF88946">
    <property type="entry name" value="Sigma2 domain of RNA polymerase sigma factors"/>
    <property type="match status" value="1"/>
</dbReference>
<dbReference type="InterPro" id="IPR014284">
    <property type="entry name" value="RNA_pol_sigma-70_dom"/>
</dbReference>
<dbReference type="CDD" id="cd06171">
    <property type="entry name" value="Sigma70_r4"/>
    <property type="match status" value="1"/>
</dbReference>
<keyword evidence="4" id="KW-0238">DNA-binding</keyword>
<dbReference type="PANTHER" id="PTHR43133">
    <property type="entry name" value="RNA POLYMERASE ECF-TYPE SIGMA FACTO"/>
    <property type="match status" value="1"/>
</dbReference>
<dbReference type="EMBL" id="JBBMFA010000039">
    <property type="protein sequence ID" value="MEQ2519157.1"/>
    <property type="molecule type" value="Genomic_DNA"/>
</dbReference>
<gene>
    <name evidence="8" type="ORF">WMO24_01700</name>
</gene>